<comment type="caution">
    <text evidence="2">The sequence shown here is derived from an EMBL/GenBank/DDBJ whole genome shotgun (WGS) entry which is preliminary data.</text>
</comment>
<organism evidence="2 3">
    <name type="scientific">Microbacterium mangrovi</name>
    <dbReference type="NCBI Taxonomy" id="1348253"/>
    <lineage>
        <taxon>Bacteria</taxon>
        <taxon>Bacillati</taxon>
        <taxon>Actinomycetota</taxon>
        <taxon>Actinomycetes</taxon>
        <taxon>Micrococcales</taxon>
        <taxon>Microbacteriaceae</taxon>
        <taxon>Microbacterium</taxon>
    </lineage>
</organism>
<gene>
    <name evidence="2" type="ORF">LK09_17495</name>
</gene>
<evidence type="ECO:0000313" key="3">
    <source>
        <dbReference type="Proteomes" id="UP000031030"/>
    </source>
</evidence>
<dbReference type="AlphaFoldDB" id="A0A0B2A2W7"/>
<proteinExistence type="predicted"/>
<reference evidence="2 3" key="1">
    <citation type="submission" date="2014-11" db="EMBL/GenBank/DDBJ databases">
        <title>Genome sequence of Microbacterium mangrovi MUSC 115(T).</title>
        <authorList>
            <person name="Lee L.-H."/>
        </authorList>
    </citation>
    <scope>NUCLEOTIDE SEQUENCE [LARGE SCALE GENOMIC DNA]</scope>
    <source>
        <strain evidence="2 3">MUSC 115</strain>
    </source>
</reference>
<feature type="transmembrane region" description="Helical" evidence="1">
    <location>
        <begin position="6"/>
        <end position="27"/>
    </location>
</feature>
<keyword evidence="1" id="KW-0472">Membrane</keyword>
<dbReference type="STRING" id="1348253.LK09_17495"/>
<evidence type="ECO:0000256" key="1">
    <source>
        <dbReference type="SAM" id="Phobius"/>
    </source>
</evidence>
<dbReference type="EMBL" id="JTDK01000018">
    <property type="protein sequence ID" value="KHK95918.1"/>
    <property type="molecule type" value="Genomic_DNA"/>
</dbReference>
<evidence type="ECO:0000313" key="2">
    <source>
        <dbReference type="EMBL" id="KHK95918.1"/>
    </source>
</evidence>
<name>A0A0B2A2W7_9MICO</name>
<accession>A0A0B2A2W7</accession>
<protein>
    <submittedName>
        <fullName evidence="2">Uncharacterized protein</fullName>
    </submittedName>
</protein>
<keyword evidence="3" id="KW-1185">Reference proteome</keyword>
<keyword evidence="1" id="KW-0812">Transmembrane</keyword>
<sequence>MAGDLTAIGGLIAVIVAATIFGGFAAYRALYSPAAFVTNYLDLLASRHAVEALAVPGVAIDRSQLSAAGLPQDASDALLRQAALASLTDIHVVSQKQAGDHTEVTVAYRAGGYPGRTTFDVVRNGWIGIVPGWRFATSPLAVVDLTVHGSADFQVNGFPIDKRQVSTAGVRADLAAPVHLLVFSPGLYAVRVDTSAMSSPTKALLSDAPFRRTAVEVQARPTPEFLSVVQQRVDEFLTACARQHVLQPTGCPFGTQIDDRVAEPPDWSIVKQPVVTLIPDGENWAIRWAHATAHVTVPVQSLFDGSMSTVDADVPFGVTGSVSVDADGRATIEITATPND</sequence>
<keyword evidence="1" id="KW-1133">Transmembrane helix</keyword>
<dbReference type="Proteomes" id="UP000031030">
    <property type="component" value="Unassembled WGS sequence"/>
</dbReference>